<keyword evidence="2" id="KW-1185">Reference proteome</keyword>
<dbReference type="RefSeq" id="WP_394840837.1">
    <property type="nucleotide sequence ID" value="NZ_CP089982.1"/>
</dbReference>
<proteinExistence type="predicted"/>
<dbReference type="Pfam" id="PF10722">
    <property type="entry name" value="YbjN"/>
    <property type="match status" value="1"/>
</dbReference>
<dbReference type="EMBL" id="CP089982">
    <property type="protein sequence ID" value="WXA90224.1"/>
    <property type="molecule type" value="Genomic_DNA"/>
</dbReference>
<name>A0ABZ2JUU6_9BACT</name>
<organism evidence="1 2">
    <name type="scientific">Pendulispora brunnea</name>
    <dbReference type="NCBI Taxonomy" id="2905690"/>
    <lineage>
        <taxon>Bacteria</taxon>
        <taxon>Pseudomonadati</taxon>
        <taxon>Myxococcota</taxon>
        <taxon>Myxococcia</taxon>
        <taxon>Myxococcales</taxon>
        <taxon>Sorangiineae</taxon>
        <taxon>Pendulisporaceae</taxon>
        <taxon>Pendulispora</taxon>
    </lineage>
</organism>
<evidence type="ECO:0000313" key="2">
    <source>
        <dbReference type="Proteomes" id="UP001379533"/>
    </source>
</evidence>
<gene>
    <name evidence="1" type="ORF">LZC95_27650</name>
</gene>
<dbReference type="Proteomes" id="UP001379533">
    <property type="component" value="Chromosome"/>
</dbReference>
<evidence type="ECO:0000313" key="1">
    <source>
        <dbReference type="EMBL" id="WXA90224.1"/>
    </source>
</evidence>
<protein>
    <submittedName>
        <fullName evidence="1">YbjN domain-containing protein</fullName>
    </submittedName>
</protein>
<sequence length="261" mass="29376">MNLIDPVLNHAMLVVRSVLSERWVAAEPEQYTFQFQHLTDCGVPLTGLIWINPAAHALHLRVLFQNVEPAAREEVVQYMTAVNYQLPNGCFAMDPDSGELRFKASIFFRGAELSYALVSNLVESSLEFVDAHAHQFIHVMMGGEAATADAHVEEENDGSSSDPRPPFEQYLDDYLHHLLREAGMALVSREDVRSLGAYFEETTGTRFPVEVFEGLPASTRTPQGMLRAYQARTLRFSTSGKGQQMVLDFVTAHRRQKLPRH</sequence>
<reference evidence="1 2" key="1">
    <citation type="submission" date="2021-12" db="EMBL/GenBank/DDBJ databases">
        <title>Discovery of the Pendulisporaceae a myxobacterial family with distinct sporulation behavior and unique specialized metabolism.</title>
        <authorList>
            <person name="Garcia R."/>
            <person name="Popoff A."/>
            <person name="Bader C.D."/>
            <person name="Loehr J."/>
            <person name="Walesch S."/>
            <person name="Walt C."/>
            <person name="Boldt J."/>
            <person name="Bunk B."/>
            <person name="Haeckl F.J.F.P.J."/>
            <person name="Gunesch A.P."/>
            <person name="Birkelbach J."/>
            <person name="Nuebel U."/>
            <person name="Pietschmann T."/>
            <person name="Bach T."/>
            <person name="Mueller R."/>
        </authorList>
    </citation>
    <scope>NUCLEOTIDE SEQUENCE [LARGE SCALE GENOMIC DNA]</scope>
    <source>
        <strain evidence="1 2">MSr12523</strain>
    </source>
</reference>
<dbReference type="InterPro" id="IPR019660">
    <property type="entry name" value="Put_sensory_transdc_reg_YbjN"/>
</dbReference>
<accession>A0ABZ2JUU6</accession>